<reference evidence="3" key="1">
    <citation type="submission" date="2025-08" db="UniProtKB">
        <authorList>
            <consortium name="RefSeq"/>
        </authorList>
    </citation>
    <scope>IDENTIFICATION</scope>
</reference>
<feature type="compositionally biased region" description="Gly residues" evidence="1">
    <location>
        <begin position="1"/>
        <end position="15"/>
    </location>
</feature>
<feature type="compositionally biased region" description="Low complexity" evidence="1">
    <location>
        <begin position="65"/>
        <end position="79"/>
    </location>
</feature>
<dbReference type="RefSeq" id="XP_021115844.1">
    <property type="nucleotide sequence ID" value="XM_021260185.1"/>
</dbReference>
<sequence>MLMRGGAGGGAGGGAASRPRVPGRAAGGGAIRPRRRAVAAPERVSGGVGGHREHRRGPRVLSQCPPLTRSPPSTTAAPPQLRLLPGQAGHGARLLPRPPDRHRRDLSFGAPHTAAPRRSPLGTAPPPAATPCGPLSPPPVTGSAEAASPCAAAASSSSPRPAVQDAPPRGLTGQQPATAGRLPSRQPGGGGANTGVTHLLPSQDFKPRLHLPSSSSASRGCCRTSSPQDFSERRQQQLSSQKRDACGSPRRPHPPDPPPPR</sequence>
<feature type="compositionally biased region" description="Basic and acidic residues" evidence="1">
    <location>
        <begin position="230"/>
        <end position="245"/>
    </location>
</feature>
<protein>
    <submittedName>
        <fullName evidence="3">Uncharacterized protein LOC110349649</fullName>
    </submittedName>
</protein>
<dbReference type="Proteomes" id="UP000694906">
    <property type="component" value="Unplaced"/>
</dbReference>
<accession>A0AAX6T5J0</accession>
<feature type="compositionally biased region" description="Polar residues" evidence="1">
    <location>
        <begin position="212"/>
        <end position="229"/>
    </location>
</feature>
<evidence type="ECO:0000313" key="2">
    <source>
        <dbReference type="Proteomes" id="UP000694906"/>
    </source>
</evidence>
<proteinExistence type="predicted"/>
<name>A0AAX6T5J0_HETGA</name>
<keyword evidence="2" id="KW-1185">Reference proteome</keyword>
<evidence type="ECO:0000256" key="1">
    <source>
        <dbReference type="SAM" id="MobiDB-lite"/>
    </source>
</evidence>
<dbReference type="GeneID" id="110349649"/>
<dbReference type="AlphaFoldDB" id="A0AAX6T5J0"/>
<evidence type="ECO:0000313" key="3">
    <source>
        <dbReference type="RefSeq" id="XP_021115844.1"/>
    </source>
</evidence>
<feature type="region of interest" description="Disordered" evidence="1">
    <location>
        <begin position="1"/>
        <end position="261"/>
    </location>
</feature>
<feature type="compositionally biased region" description="Pro residues" evidence="1">
    <location>
        <begin position="123"/>
        <end position="140"/>
    </location>
</feature>
<feature type="compositionally biased region" description="Low complexity" evidence="1">
    <location>
        <begin position="143"/>
        <end position="162"/>
    </location>
</feature>
<gene>
    <name evidence="3" type="primary">LOC110349649</name>
</gene>
<organism evidence="2 3">
    <name type="scientific">Heterocephalus glaber</name>
    <name type="common">Naked mole rat</name>
    <dbReference type="NCBI Taxonomy" id="10181"/>
    <lineage>
        <taxon>Eukaryota</taxon>
        <taxon>Metazoa</taxon>
        <taxon>Chordata</taxon>
        <taxon>Craniata</taxon>
        <taxon>Vertebrata</taxon>
        <taxon>Euteleostomi</taxon>
        <taxon>Mammalia</taxon>
        <taxon>Eutheria</taxon>
        <taxon>Euarchontoglires</taxon>
        <taxon>Glires</taxon>
        <taxon>Rodentia</taxon>
        <taxon>Hystricomorpha</taxon>
        <taxon>Bathyergidae</taxon>
        <taxon>Heterocephalus</taxon>
    </lineage>
</organism>
<feature type="non-terminal residue" evidence="3">
    <location>
        <position position="261"/>
    </location>
</feature>